<dbReference type="GO" id="GO:0009986">
    <property type="term" value="C:cell surface"/>
    <property type="evidence" value="ECO:0007669"/>
    <property type="project" value="TreeGrafter"/>
</dbReference>
<dbReference type="Gene3D" id="2.10.50.10">
    <property type="entry name" value="Tumor Necrosis Factor Receptor, subunit A, domain 2"/>
    <property type="match status" value="1"/>
</dbReference>
<feature type="transmembrane region" description="Helical" evidence="2">
    <location>
        <begin position="450"/>
        <end position="471"/>
    </location>
</feature>
<dbReference type="PANTHER" id="PTHR24046:SF5">
    <property type="entry name" value="EGF-LIKE DOMAIN-CONTAINING PROTEIN"/>
    <property type="match status" value="1"/>
</dbReference>
<feature type="chain" id="PRO_5002343926" description="Tyrosine-protein kinase ephrin type A/B receptor-like domain-containing protein" evidence="3">
    <location>
        <begin position="17"/>
        <end position="2362"/>
    </location>
</feature>
<dbReference type="GO" id="GO:0007165">
    <property type="term" value="P:signal transduction"/>
    <property type="evidence" value="ECO:0007669"/>
    <property type="project" value="TreeGrafter"/>
</dbReference>
<dbReference type="InterPro" id="IPR052071">
    <property type="entry name" value="SCUB_EGF-like_domain"/>
</dbReference>
<feature type="transmembrane region" description="Helical" evidence="2">
    <location>
        <begin position="237"/>
        <end position="259"/>
    </location>
</feature>
<sequence length="2362" mass="272797">MSSILMMGFKFALLMSLLLIRRDTEIGVLVSELSGDKKARLLSVTCNAGEMLTYVKIKSAESSARLCNHKCEKCKKGFYNFSRDNKICLPCPLGTFSDVEGSIVCRNCPGGSTTKNTGSESSRDCVCSKGFKVDTTDGRCAKCSALESCDNGENVWSFKSICSKEKGEEYVELCRNVLTDQVYSFQISCFKKDVCLNHKEGKSCLEGNKLIQCKICDENFRYHFVTPVQRPCVLCSFTTYIVLLYFIALSLILSIVILICIQRKREREMRIIRLVVKYTQFMSLLRYVNSDYNHFLLDALHFFTVGVPLNEILDCIFVSGTNEERIEKKVDFLLFLPLIFLVFPLFGIIVLRLLRKQGEDGLNHNSCHGGVDSIPSLEENSYSLTGKNKRKAEESGKYYAQLFILYHEYLYLEIIRLCVFFYFCNYDEHRKGDFLIADDSLECTKMRRKYYIKIWIIVLYNTFVNYFNYFLFFLKKYIPSLDVLCVLKAKVSTLSPSDDIFLLLFLFLFHKRFFQNMKASLIVNDKNGIYNNNVHTFQFVVIVVSFSLYTLITFLCVYQCDNCAGEEELDKPENKRNVGHIMRTSSVYEEAETRKKEANKSDAVRDNRYNNDGEAEMAELKNGQMGVAHGDRREKDDVDGEEGNADDNEDEHTLDTPTGGYKQDHPATPSCVIQAIKLMSKFVKKRKTEKFFFYFSMFVYVTMALSYYTFLSYVHAGKFLDVLTIISVLCNVLIYAIIFLLLIKLVRGNNRNGENKKWFRISDIRMRIAKAKWVTIWRRKKTSGTEKEQTNRNQMVTFKQRNNKMEEKYFLKNEQRSIMLINNIRKNSKSFKVNFGEVDGKSENDKSVENKERNKFIRRYKLLKISKRWIIFLQNVVDLSDEPEKCLSMLISLTLEKEFPSLDLDACLERVKKNYFSTMKNVPTILKNFLKYTNKFLAILERRKKEGKKHSNVGGHGCTYGRINDCDESAIIFAWGLGILSFGNLQDVNYNLSPVLFHVSNVLSKCRYMKYIMDYYFRYMSYTGILPLGGLGNYYCPRETTTGGTLPICDTINNRYEGQEGESNLNRVGPGGLDNQTAVFQVLSEDRHPDGYIYGKNGQLNIDAANEQAYLGPLFTHTAQMESYTGEQSMSLSSCTLSRKTQTDLSIRRKGRRDNQAEDGFPLEFELNRIYAQELCRIYVHCLLADVSEMYRGIQYTQTCEKYLYSGVLNLWGDQHKSSSNIYMRRYYEHLERWAGLEENTAGDPSSRGEDKPGDRDSTEVIFNIEDYISSRVIEIDFYGQFEHLKRDTKNYLMSLIKEGDSLHVNELTNFSEVTRDRSQEMERKEKEKKAKKRKRKNEQFCKVFCSALPVCIEKCCWEFLDKNELKQIEEEKRQRRNFTISCENMGDEYFNVHVLKNYEEKMTYFKIDCYGGVISVGGDFVNKEGEFSCMRKKEKTRRKTTVGEDKKGETNFTEETEDNFLTEQGVHMLHTNMHSYISYERVEGSKMEIFTHNSYEGEVGITGDLKGMNFYDRNALVVLTPPVVIPTACTIEVWLFVGSREGTTHGREKSFLFCDMEGNSPFVISRTGNKIEDIEIHISDERRLGNYFRQLHSEGKREPMAGAKTTEEGNHWNVYIKCEKTPKWNKINSIVKQNQWNLFNITKCASGLIYYMNGKYISRVSHEVLNLEKQLEMSIFGNSCFGNNNIGLCSSFKIFEFLKKEDIKRRYDIVKKVKGREMIGDNLCMEMKDQVIEGIDVRDKCMQVLEFFMYFAQSQKENTRVVAFTNDSNYRVKIYQLRLVSKYTGCASLGEGNSPWKSPPNAHIYERNNEQLYNKDSKLGLNSRPNGEVEECAHLHRKCDRIIHIDDKEEYGYNVFFKKVSRKEDAPKIYGINIFSDLLCYACDLSKFYNLILDPPLSIYNELVKPFGYTLCLWVFLPIEENVSFSSLVSGEKDAHISVFSDRLVIGCIENYRRGNKQCQTFYHSSGFSIKNVKRGWYYLTVVGTLKGQFYFINGCFKGHHNFCSFDDIKYVGNSSLFINPFPYICFFKMVTKPLSVTEIMCEYACPAYDKLGAPPGSAYWYLLFANMFGTAAPNDGSVDSVSDKSTSCTGSDKGKYVHFEITEFFDVHVYPYRERKDYQFAISVTSMGNRKLFFFNQKKEQINNLNIYLNVSIVLPSCWAIFAVINLSYVNKSTYHCLVGGQNGNSHVAIKGSNLALGVLTHLGEDFLQKGGILHEVKNGGRTNHLTRDSSSNDKKQGTSGGYGEIGNTSQCQTENNMSYQNCPHFHSSGYYLQNELNEEILLTTRCRQNEQTFFIDSHKVGVCKSCLSPICCIGNCRSFSGEYLSPFGFYKFVRIVYEDVTDEQVIQFYRSLHLRREQR</sequence>
<keyword evidence="2" id="KW-1133">Transmembrane helix</keyword>
<keyword evidence="6" id="KW-1185">Reference proteome</keyword>
<feature type="region of interest" description="Disordered" evidence="1">
    <location>
        <begin position="589"/>
        <end position="665"/>
    </location>
</feature>
<feature type="compositionally biased region" description="Basic and acidic residues" evidence="1">
    <location>
        <begin position="591"/>
        <end position="611"/>
    </location>
</feature>
<feature type="domain" description="Tyrosine-protein kinase ephrin type A/B receptor-like" evidence="4">
    <location>
        <begin position="86"/>
        <end position="125"/>
    </location>
</feature>
<keyword evidence="2" id="KW-0812">Transmembrane</keyword>
<dbReference type="Pfam" id="PF07699">
    <property type="entry name" value="Ephrin_rec_like"/>
    <property type="match status" value="1"/>
</dbReference>
<dbReference type="VEuPathDB" id="PlasmoDB:AK88_00914"/>
<evidence type="ECO:0000259" key="4">
    <source>
        <dbReference type="Pfam" id="PF07699"/>
    </source>
</evidence>
<feature type="signal peptide" evidence="3">
    <location>
        <begin position="1"/>
        <end position="16"/>
    </location>
</feature>
<dbReference type="CDD" id="cd00185">
    <property type="entry name" value="TNFRSF"/>
    <property type="match status" value="1"/>
</dbReference>
<gene>
    <name evidence="5" type="ORF">AK88_00914</name>
</gene>
<accession>A0A0D9QTY6</accession>
<dbReference type="PANTHER" id="PTHR24046">
    <property type="entry name" value="SIGNAL PEPTIDE, CUB AND EGF-LIKE DOMAIN-CONTAINING"/>
    <property type="match status" value="1"/>
</dbReference>
<feature type="transmembrane region" description="Helical" evidence="2">
    <location>
        <begin position="722"/>
        <end position="743"/>
    </location>
</feature>
<protein>
    <recommendedName>
        <fullName evidence="4">Tyrosine-protein kinase ephrin type A/B receptor-like domain-containing protein</fullName>
    </recommendedName>
</protein>
<feature type="transmembrane region" description="Helical" evidence="2">
    <location>
        <begin position="1015"/>
        <end position="1035"/>
    </location>
</feature>
<proteinExistence type="predicted"/>
<evidence type="ECO:0000313" key="6">
    <source>
        <dbReference type="Proteomes" id="UP000054561"/>
    </source>
</evidence>
<dbReference type="EMBL" id="KQ001651">
    <property type="protein sequence ID" value="KJP89471.1"/>
    <property type="molecule type" value="Genomic_DNA"/>
</dbReference>
<feature type="compositionally biased region" description="Acidic residues" evidence="1">
    <location>
        <begin position="637"/>
        <end position="652"/>
    </location>
</feature>
<keyword evidence="2" id="KW-0472">Membrane</keyword>
<dbReference type="RefSeq" id="XP_012333981.1">
    <property type="nucleotide sequence ID" value="XM_012478558.1"/>
</dbReference>
<organism evidence="5 6">
    <name type="scientific">Plasmodium fragile</name>
    <dbReference type="NCBI Taxonomy" id="5857"/>
    <lineage>
        <taxon>Eukaryota</taxon>
        <taxon>Sar</taxon>
        <taxon>Alveolata</taxon>
        <taxon>Apicomplexa</taxon>
        <taxon>Aconoidasida</taxon>
        <taxon>Haemosporida</taxon>
        <taxon>Plasmodiidae</taxon>
        <taxon>Plasmodium</taxon>
        <taxon>Plasmodium (Plasmodium)</taxon>
    </lineage>
</organism>
<dbReference type="GO" id="GO:0005615">
    <property type="term" value="C:extracellular space"/>
    <property type="evidence" value="ECO:0007669"/>
    <property type="project" value="TreeGrafter"/>
</dbReference>
<keyword evidence="3" id="KW-0732">Signal</keyword>
<dbReference type="OrthoDB" id="413581at2759"/>
<evidence type="ECO:0000256" key="2">
    <source>
        <dbReference type="SAM" id="Phobius"/>
    </source>
</evidence>
<reference evidence="5 6" key="1">
    <citation type="submission" date="2014-03" db="EMBL/GenBank/DDBJ databases">
        <title>The Genome Sequence of Plasmodium fragile nilgiri.</title>
        <authorList>
            <consortium name="The Broad Institute Genomics Platform"/>
            <consortium name="The Broad Institute Genome Sequencing Center for Infectious Disease"/>
            <person name="Neafsey D."/>
            <person name="Duraisingh M."/>
            <person name="Young S.K."/>
            <person name="Zeng Q."/>
            <person name="Gargeya S."/>
            <person name="Abouelleil A."/>
            <person name="Alvarado L."/>
            <person name="Chapman S.B."/>
            <person name="Gainer-Dewar J."/>
            <person name="Goldberg J."/>
            <person name="Griggs A."/>
            <person name="Gujja S."/>
            <person name="Hansen M."/>
            <person name="Howarth C."/>
            <person name="Imamovic A."/>
            <person name="Larimer J."/>
            <person name="Pearson M."/>
            <person name="Poon T.W."/>
            <person name="Priest M."/>
            <person name="Roberts A."/>
            <person name="Saif S."/>
            <person name="Shea T."/>
            <person name="Sykes S."/>
            <person name="Wortman J."/>
            <person name="Nusbaum C."/>
            <person name="Birren B."/>
        </authorList>
    </citation>
    <scope>NUCLEOTIDE SEQUENCE [LARGE SCALE GENOMIC DNA]</scope>
    <source>
        <strain evidence="6">nilgiri</strain>
    </source>
</reference>
<dbReference type="OMA" id="ILCFKKG"/>
<name>A0A0D9QTY6_PLAFR</name>
<evidence type="ECO:0000256" key="1">
    <source>
        <dbReference type="SAM" id="MobiDB-lite"/>
    </source>
</evidence>
<feature type="compositionally biased region" description="Basic and acidic residues" evidence="1">
    <location>
        <begin position="2228"/>
        <end position="2239"/>
    </location>
</feature>
<evidence type="ECO:0000313" key="5">
    <source>
        <dbReference type="EMBL" id="KJP89471.1"/>
    </source>
</evidence>
<feature type="transmembrane region" description="Helical" evidence="2">
    <location>
        <begin position="332"/>
        <end position="354"/>
    </location>
</feature>
<dbReference type="InterPro" id="IPR011641">
    <property type="entry name" value="Tyr-kin_ephrin_A/B_rcpt-like"/>
</dbReference>
<evidence type="ECO:0000256" key="3">
    <source>
        <dbReference type="SAM" id="SignalP"/>
    </source>
</evidence>
<feature type="region of interest" description="Disordered" evidence="1">
    <location>
        <begin position="2221"/>
        <end position="2246"/>
    </location>
</feature>
<dbReference type="GeneID" id="24266228"/>
<feature type="transmembrane region" description="Helical" evidence="2">
    <location>
        <begin position="398"/>
        <end position="423"/>
    </location>
</feature>
<dbReference type="Proteomes" id="UP000054561">
    <property type="component" value="Unassembled WGS sequence"/>
</dbReference>
<feature type="transmembrane region" description="Helical" evidence="2">
    <location>
        <begin position="691"/>
        <end position="710"/>
    </location>
</feature>
<dbReference type="SMART" id="SM01411">
    <property type="entry name" value="Ephrin_rec_like"/>
    <property type="match status" value="1"/>
</dbReference>